<keyword evidence="6 8" id="KW-0472">Membrane</keyword>
<dbReference type="Gene3D" id="3.30.240.20">
    <property type="entry name" value="bsu07140 like domains"/>
    <property type="match status" value="1"/>
</dbReference>
<dbReference type="PANTHER" id="PTHR34582">
    <property type="entry name" value="UPF0702 TRANSMEMBRANE PROTEIN YCAP"/>
    <property type="match status" value="1"/>
</dbReference>
<dbReference type="Proteomes" id="UP000547528">
    <property type="component" value="Unassembled WGS sequence"/>
</dbReference>
<dbReference type="AlphaFoldDB" id="A0A7W5TQT8"/>
<feature type="region of interest" description="Disordered" evidence="7">
    <location>
        <begin position="166"/>
        <end position="190"/>
    </location>
</feature>
<evidence type="ECO:0000256" key="3">
    <source>
        <dbReference type="ARBA" id="ARBA00022475"/>
    </source>
</evidence>
<sequence>MDMTQFWDGWEPIVHTLITVTAGYLALLVLLRVTGPRTTAAMTPLDLIMAVTIGSAFGRTVTAVDVPLAQALLTMAMLVTLCWVLAWVRRRSPKVRRFVDSQPVLVYYHGEFQSRTMRKHQLVEDDIHTAARQSGHGCMDEVEAVILQQDGSLGLITSGNFGSGETVLPYTGEPERPGSSGGSRPAGDSR</sequence>
<feature type="transmembrane region" description="Helical" evidence="8">
    <location>
        <begin position="68"/>
        <end position="88"/>
    </location>
</feature>
<dbReference type="EMBL" id="JACIBT010000007">
    <property type="protein sequence ID" value="MBB3668070.1"/>
    <property type="molecule type" value="Genomic_DNA"/>
</dbReference>
<protein>
    <submittedName>
        <fullName evidence="11">Uncharacterized membrane protein YcaP (DUF421 family)</fullName>
    </submittedName>
</protein>
<evidence type="ECO:0000259" key="10">
    <source>
        <dbReference type="Pfam" id="PF20730"/>
    </source>
</evidence>
<evidence type="ECO:0000256" key="7">
    <source>
        <dbReference type="SAM" id="MobiDB-lite"/>
    </source>
</evidence>
<evidence type="ECO:0000256" key="4">
    <source>
        <dbReference type="ARBA" id="ARBA00022692"/>
    </source>
</evidence>
<evidence type="ECO:0000256" key="2">
    <source>
        <dbReference type="ARBA" id="ARBA00006448"/>
    </source>
</evidence>
<dbReference type="PANTHER" id="PTHR34582:SF6">
    <property type="entry name" value="UPF0702 TRANSMEMBRANE PROTEIN YCAP"/>
    <property type="match status" value="1"/>
</dbReference>
<gene>
    <name evidence="11" type="ORF">FHX47_001699</name>
</gene>
<dbReference type="InterPro" id="IPR023090">
    <property type="entry name" value="UPF0702_alpha/beta_dom_sf"/>
</dbReference>
<dbReference type="InterPro" id="IPR048454">
    <property type="entry name" value="YetF_N"/>
</dbReference>
<keyword evidence="4 8" id="KW-0812">Transmembrane</keyword>
<reference evidence="11 12" key="1">
    <citation type="submission" date="2020-08" db="EMBL/GenBank/DDBJ databases">
        <title>Sequencing the genomes of 1000 actinobacteria strains.</title>
        <authorList>
            <person name="Klenk H.-P."/>
        </authorList>
    </citation>
    <scope>NUCLEOTIDE SEQUENCE [LARGE SCALE GENOMIC DNA]</scope>
    <source>
        <strain evidence="11 12">DSM 28238</strain>
    </source>
</reference>
<evidence type="ECO:0000256" key="5">
    <source>
        <dbReference type="ARBA" id="ARBA00022989"/>
    </source>
</evidence>
<keyword evidence="3" id="KW-1003">Cell membrane</keyword>
<keyword evidence="12" id="KW-1185">Reference proteome</keyword>
<dbReference type="GO" id="GO:0005886">
    <property type="term" value="C:plasma membrane"/>
    <property type="evidence" value="ECO:0007669"/>
    <property type="project" value="UniProtKB-SubCell"/>
</dbReference>
<name>A0A7W5TQT8_9MICC</name>
<evidence type="ECO:0000256" key="6">
    <source>
        <dbReference type="ARBA" id="ARBA00023136"/>
    </source>
</evidence>
<feature type="domain" description="YetF C-terminal" evidence="9">
    <location>
        <begin position="91"/>
        <end position="160"/>
    </location>
</feature>
<organism evidence="11 12">
    <name type="scientific">Garicola koreensis</name>
    <dbReference type="NCBI Taxonomy" id="1262554"/>
    <lineage>
        <taxon>Bacteria</taxon>
        <taxon>Bacillati</taxon>
        <taxon>Actinomycetota</taxon>
        <taxon>Actinomycetes</taxon>
        <taxon>Micrococcales</taxon>
        <taxon>Micrococcaceae</taxon>
        <taxon>Garicola</taxon>
    </lineage>
</organism>
<dbReference type="Pfam" id="PF04239">
    <property type="entry name" value="DUF421"/>
    <property type="match status" value="1"/>
</dbReference>
<comment type="caution">
    <text evidence="11">The sequence shown here is derived from an EMBL/GenBank/DDBJ whole genome shotgun (WGS) entry which is preliminary data.</text>
</comment>
<accession>A0A7W5TQT8</accession>
<comment type="similarity">
    <text evidence="2">Belongs to the UPF0702 family.</text>
</comment>
<evidence type="ECO:0000256" key="8">
    <source>
        <dbReference type="SAM" id="Phobius"/>
    </source>
</evidence>
<evidence type="ECO:0000313" key="11">
    <source>
        <dbReference type="EMBL" id="MBB3668070.1"/>
    </source>
</evidence>
<feature type="transmembrane region" description="Helical" evidence="8">
    <location>
        <begin position="12"/>
        <end position="31"/>
    </location>
</feature>
<dbReference type="RefSeq" id="WP_183358493.1">
    <property type="nucleotide sequence ID" value="NZ_BAABKR010000001.1"/>
</dbReference>
<feature type="domain" description="YetF-like N-terminal transmembrane" evidence="10">
    <location>
        <begin position="14"/>
        <end position="87"/>
    </location>
</feature>
<comment type="subcellular location">
    <subcellularLocation>
        <location evidence="1">Cell membrane</location>
        <topology evidence="1">Multi-pass membrane protein</topology>
    </subcellularLocation>
</comment>
<dbReference type="Pfam" id="PF20730">
    <property type="entry name" value="YetF_N"/>
    <property type="match status" value="1"/>
</dbReference>
<evidence type="ECO:0000259" key="9">
    <source>
        <dbReference type="Pfam" id="PF04239"/>
    </source>
</evidence>
<evidence type="ECO:0000256" key="1">
    <source>
        <dbReference type="ARBA" id="ARBA00004651"/>
    </source>
</evidence>
<evidence type="ECO:0000313" key="12">
    <source>
        <dbReference type="Proteomes" id="UP000547528"/>
    </source>
</evidence>
<dbReference type="InterPro" id="IPR007353">
    <property type="entry name" value="DUF421"/>
</dbReference>
<keyword evidence="5 8" id="KW-1133">Transmembrane helix</keyword>
<proteinExistence type="inferred from homology"/>